<reference evidence="1" key="1">
    <citation type="journal article" date="2014" name="Front. Microbiol.">
        <title>High frequency of phylogenetically diverse reductive dehalogenase-homologous genes in deep subseafloor sedimentary metagenomes.</title>
        <authorList>
            <person name="Kawai M."/>
            <person name="Futagami T."/>
            <person name="Toyoda A."/>
            <person name="Takaki Y."/>
            <person name="Nishi S."/>
            <person name="Hori S."/>
            <person name="Arai W."/>
            <person name="Tsubouchi T."/>
            <person name="Morono Y."/>
            <person name="Uchiyama I."/>
            <person name="Ito T."/>
            <person name="Fujiyama A."/>
            <person name="Inagaki F."/>
            <person name="Takami H."/>
        </authorList>
    </citation>
    <scope>NUCLEOTIDE SEQUENCE</scope>
    <source>
        <strain evidence="1">Expedition CK06-06</strain>
    </source>
</reference>
<accession>X0WNQ5</accession>
<name>X0WNQ5_9ZZZZ</name>
<comment type="caution">
    <text evidence="1">The sequence shown here is derived from an EMBL/GenBank/DDBJ whole genome shotgun (WGS) entry which is preliminary data.</text>
</comment>
<protein>
    <submittedName>
        <fullName evidence="1">Uncharacterized protein</fullName>
    </submittedName>
</protein>
<dbReference type="EMBL" id="BARS01034793">
    <property type="protein sequence ID" value="GAG26138.1"/>
    <property type="molecule type" value="Genomic_DNA"/>
</dbReference>
<dbReference type="AlphaFoldDB" id="X0WNQ5"/>
<proteinExistence type="predicted"/>
<evidence type="ECO:0000313" key="1">
    <source>
        <dbReference type="EMBL" id="GAG26138.1"/>
    </source>
</evidence>
<organism evidence="1">
    <name type="scientific">marine sediment metagenome</name>
    <dbReference type="NCBI Taxonomy" id="412755"/>
    <lineage>
        <taxon>unclassified sequences</taxon>
        <taxon>metagenomes</taxon>
        <taxon>ecological metagenomes</taxon>
    </lineage>
</organism>
<sequence length="57" mass="6120">ILSDRGKLVIAKAQATGFEQLAGKQILRGKCWTTPVLSGGRIYARNTPGEVVCYGVK</sequence>
<feature type="non-terminal residue" evidence="1">
    <location>
        <position position="1"/>
    </location>
</feature>
<gene>
    <name evidence="1" type="ORF">S01H1_53709</name>
</gene>